<gene>
    <name evidence="2" type="ORF">CFAM422_013276</name>
</gene>
<keyword evidence="3" id="KW-1185">Reference proteome</keyword>
<dbReference type="EMBL" id="QLNT01000040">
    <property type="protein sequence ID" value="KAF3054769.1"/>
    <property type="molecule type" value="Genomic_DNA"/>
</dbReference>
<dbReference type="AlphaFoldDB" id="A0A9P5C6X6"/>
<proteinExistence type="predicted"/>
<evidence type="ECO:0000256" key="1">
    <source>
        <dbReference type="SAM" id="MobiDB-lite"/>
    </source>
</evidence>
<protein>
    <submittedName>
        <fullName evidence="2">Uncharacterized protein</fullName>
    </submittedName>
</protein>
<comment type="caution">
    <text evidence="2">The sequence shown here is derived from an EMBL/GenBank/DDBJ whole genome shotgun (WGS) entry which is preliminary data.</text>
</comment>
<feature type="region of interest" description="Disordered" evidence="1">
    <location>
        <begin position="129"/>
        <end position="157"/>
    </location>
</feature>
<evidence type="ECO:0000313" key="2">
    <source>
        <dbReference type="EMBL" id="KAF3054769.1"/>
    </source>
</evidence>
<feature type="region of interest" description="Disordered" evidence="1">
    <location>
        <begin position="184"/>
        <end position="213"/>
    </location>
</feature>
<evidence type="ECO:0000313" key="3">
    <source>
        <dbReference type="Proteomes" id="UP000801864"/>
    </source>
</evidence>
<sequence length="213" mass="22828">MNLVAIASKQLINRMVAIDSSKEQIALNLENGIVDAVRLDKFALPRIALSVTYGEHQLIARLVNLAPIIRPCSSASFLAPLGQEECASPMKWHGSVAADSVVWGSEISILLHLVVLMIRSSGFGQHSRRAEPALGDVTGKSGRTSAERSEKENSPTQIKSGIAYPAALVMRWIGKVVHPTGPKADWKAKGHVGLGTHSPPLARSKVKPESPAH</sequence>
<dbReference type="Proteomes" id="UP000801864">
    <property type="component" value="Unassembled WGS sequence"/>
</dbReference>
<organism evidence="2 3">
    <name type="scientific">Trichoderma lentiforme</name>
    <dbReference type="NCBI Taxonomy" id="1567552"/>
    <lineage>
        <taxon>Eukaryota</taxon>
        <taxon>Fungi</taxon>
        <taxon>Dikarya</taxon>
        <taxon>Ascomycota</taxon>
        <taxon>Pezizomycotina</taxon>
        <taxon>Sordariomycetes</taxon>
        <taxon>Hypocreomycetidae</taxon>
        <taxon>Hypocreales</taxon>
        <taxon>Hypocreaceae</taxon>
        <taxon>Trichoderma</taxon>
    </lineage>
</organism>
<reference evidence="2 3" key="1">
    <citation type="submission" date="2018-06" db="EMBL/GenBank/DDBJ databases">
        <title>Genome analysis of cellulolytic fungus Trichoderma lentiforme CFAM-422.</title>
        <authorList>
            <person name="Steindorff A.S."/>
            <person name="Formighieri E.F."/>
            <person name="Midorikawa G.E.O."/>
            <person name="Tamietti M.S."/>
            <person name="Ramos E.Z."/>
            <person name="Silva A.S."/>
            <person name="Bon E.P.S."/>
            <person name="Mendes T.D."/>
            <person name="Damaso M.C.T."/>
            <person name="Favaro L.C.L."/>
        </authorList>
    </citation>
    <scope>NUCLEOTIDE SEQUENCE [LARGE SCALE GENOMIC DNA]</scope>
    <source>
        <strain evidence="2 3">CFAM-422</strain>
    </source>
</reference>
<name>A0A9P5C6X6_9HYPO</name>
<accession>A0A9P5C6X6</accession>